<dbReference type="RefSeq" id="XP_069306553.1">
    <property type="nucleotide sequence ID" value="XM_069452377.1"/>
</dbReference>
<gene>
    <name evidence="3" type="ORF">ACET3X_006193</name>
</gene>
<feature type="region of interest" description="Disordered" evidence="1">
    <location>
        <begin position="417"/>
        <end position="458"/>
    </location>
</feature>
<accession>A0ABR3UHY9</accession>
<feature type="region of interest" description="Disordered" evidence="1">
    <location>
        <begin position="489"/>
        <end position="509"/>
    </location>
</feature>
<dbReference type="EMBL" id="JBHGVX010000005">
    <property type="protein sequence ID" value="KAL1795969.1"/>
    <property type="molecule type" value="Genomic_DNA"/>
</dbReference>
<evidence type="ECO:0000313" key="3">
    <source>
        <dbReference type="EMBL" id="KAL1795969.1"/>
    </source>
</evidence>
<comment type="caution">
    <text evidence="3">The sequence shown here is derived from an EMBL/GenBank/DDBJ whole genome shotgun (WGS) entry which is preliminary data.</text>
</comment>
<keyword evidence="4" id="KW-1185">Reference proteome</keyword>
<evidence type="ECO:0000256" key="1">
    <source>
        <dbReference type="SAM" id="MobiDB-lite"/>
    </source>
</evidence>
<sequence>MASIASQISWTFPYSGPTDLTLPASYTYNTTRYAIEEYLSTYQSNTDAPKYMHGKDIVQPSWSGIDTTEGLNLGLYCLTCAVQGDDFLHGCLDFNQADATEVWIDVGVAQEGMGSNFEMPTGNDGRQGDAQKPIRNRDFACVFQMQRNGQDGGASISDIILSMGDVSVSPSLWSATYRDGKQQSLIDAEQPEALKTGPLMFTFPGPGNLTGLNSDATMNTYLEHALQDPNTQYWGDASSPATMPEAEDLIEATWATNPDMDTSNTEPLGMILTCFVCLEPCKTDTDSDSPSPSSCCNNWANGEDEVYSENTSDNITETSNQESYLSSDNTTVSIEIAMLSPSFFDNPAGYTPEIWFHKQPDTMLFACALALTSVSLSPESSPSTSYNDIQEQTAYSQVFFATQPKGKHTREQYIFSAAHPGGVPSGQQRARETEEEEEEREDAEAAEEMNHDTRNPGTKAGIAIGVVVGVGMVGFLAWTWWSKRRNARMAEPQGGEKDGVEVAVTEQKV</sequence>
<keyword evidence="2" id="KW-0812">Transmembrane</keyword>
<evidence type="ECO:0000256" key="2">
    <source>
        <dbReference type="SAM" id="Phobius"/>
    </source>
</evidence>
<name>A0ABR3UHY9_9PLEO</name>
<feature type="transmembrane region" description="Helical" evidence="2">
    <location>
        <begin position="460"/>
        <end position="481"/>
    </location>
</feature>
<proteinExistence type="predicted"/>
<protein>
    <submittedName>
        <fullName evidence="3">Uncharacterized protein</fullName>
    </submittedName>
</protein>
<keyword evidence="2" id="KW-0472">Membrane</keyword>
<evidence type="ECO:0000313" key="4">
    <source>
        <dbReference type="Proteomes" id="UP001578633"/>
    </source>
</evidence>
<dbReference type="GeneID" id="96086515"/>
<keyword evidence="2" id="KW-1133">Transmembrane helix</keyword>
<feature type="compositionally biased region" description="Acidic residues" evidence="1">
    <location>
        <begin position="433"/>
        <end position="447"/>
    </location>
</feature>
<dbReference type="Proteomes" id="UP001578633">
    <property type="component" value="Chromosome 5"/>
</dbReference>
<organism evidence="3 4">
    <name type="scientific">Alternaria dauci</name>
    <dbReference type="NCBI Taxonomy" id="48095"/>
    <lineage>
        <taxon>Eukaryota</taxon>
        <taxon>Fungi</taxon>
        <taxon>Dikarya</taxon>
        <taxon>Ascomycota</taxon>
        <taxon>Pezizomycotina</taxon>
        <taxon>Dothideomycetes</taxon>
        <taxon>Pleosporomycetidae</taxon>
        <taxon>Pleosporales</taxon>
        <taxon>Pleosporineae</taxon>
        <taxon>Pleosporaceae</taxon>
        <taxon>Alternaria</taxon>
        <taxon>Alternaria sect. Porri</taxon>
    </lineage>
</organism>
<reference evidence="3 4" key="1">
    <citation type="submission" date="2024-09" db="EMBL/GenBank/DDBJ databases">
        <title>T2T genomes of carrot and Alternaria dauci and their utility for understanding host-pathogen interaction during carrot leaf blight disease.</title>
        <authorList>
            <person name="Liu W."/>
            <person name="Xu S."/>
            <person name="Ou C."/>
            <person name="Liu X."/>
            <person name="Zhuang F."/>
            <person name="Deng X.W."/>
        </authorList>
    </citation>
    <scope>NUCLEOTIDE SEQUENCE [LARGE SCALE GENOMIC DNA]</scope>
    <source>
        <strain evidence="3 4">A2016</strain>
    </source>
</reference>